<dbReference type="PROSITE" id="PS00092">
    <property type="entry name" value="N6_MTASE"/>
    <property type="match status" value="1"/>
</dbReference>
<dbReference type="Gene3D" id="3.40.50.150">
    <property type="entry name" value="Vaccinia Virus protein VP39"/>
    <property type="match status" value="1"/>
</dbReference>
<dbReference type="Proteomes" id="UP000249818">
    <property type="component" value="Chromosome BARAN1"/>
</dbReference>
<evidence type="ECO:0000313" key="7">
    <source>
        <dbReference type="EMBL" id="SQD92857.1"/>
    </source>
</evidence>
<dbReference type="GO" id="GO:0032259">
    <property type="term" value="P:methylation"/>
    <property type="evidence" value="ECO:0007669"/>
    <property type="project" value="UniProtKB-KW"/>
</dbReference>
<dbReference type="InterPro" id="IPR004556">
    <property type="entry name" value="HemK-like"/>
</dbReference>
<keyword evidence="3 7" id="KW-0808">Transferase</keyword>
<keyword evidence="4" id="KW-0949">S-adenosyl-L-methionine</keyword>
<gene>
    <name evidence="7" type="primary">prmC</name>
    <name evidence="7" type="ORF">BARAN1_0833</name>
</gene>
<dbReference type="AlphaFoldDB" id="A0A2X3K6J4"/>
<evidence type="ECO:0000256" key="1">
    <source>
        <dbReference type="ARBA" id="ARBA00012771"/>
    </source>
</evidence>
<dbReference type="EMBL" id="LS483254">
    <property type="protein sequence ID" value="SQD92857.1"/>
    <property type="molecule type" value="Genomic_DNA"/>
</dbReference>
<dbReference type="InterPro" id="IPR050320">
    <property type="entry name" value="N5-glutamine_MTase"/>
</dbReference>
<proteinExistence type="predicted"/>
<dbReference type="InterPro" id="IPR029063">
    <property type="entry name" value="SAM-dependent_MTases_sf"/>
</dbReference>
<evidence type="ECO:0000256" key="3">
    <source>
        <dbReference type="ARBA" id="ARBA00022679"/>
    </source>
</evidence>
<sequence>MVRGSQELAAAGVLAAPREARRLFALAAGSPLDLAGTAVPPSVGRRYRMLVAARARRVPFPLLEGETGFLDFDVAVRPGVFIPRPETEELAERAIVVLRSLLPHPRALDLGTGTGALAVALARARDDGQVLAVDVSPRALACARRNVRAHRLEARVEIRRSDWFSCVREAFHLIVANPPYVARCEFPSLEPEVRLYEPRRALDGGVDGLDALRVILSRAPHHLLPGGTILVEIGARQGPAALAIARRVPGLREARVERDQSGKERFLIARCV</sequence>
<dbReference type="EC" id="2.1.1.297" evidence="1"/>
<evidence type="ECO:0000259" key="6">
    <source>
        <dbReference type="Pfam" id="PF05175"/>
    </source>
</evidence>
<evidence type="ECO:0000313" key="8">
    <source>
        <dbReference type="Proteomes" id="UP000249818"/>
    </source>
</evidence>
<reference evidence="8" key="1">
    <citation type="submission" date="2018-05" db="EMBL/GenBank/DDBJ databases">
        <authorList>
            <person name="Hao L."/>
        </authorList>
    </citation>
    <scope>NUCLEOTIDE SEQUENCE [LARGE SCALE GENOMIC DNA]</scope>
</reference>
<dbReference type="InterPro" id="IPR002052">
    <property type="entry name" value="DNA_methylase_N6_adenine_CS"/>
</dbReference>
<protein>
    <recommendedName>
        <fullName evidence="1">peptide chain release factor N(5)-glutamine methyltransferase</fullName>
        <ecNumber evidence="1">2.1.1.297</ecNumber>
    </recommendedName>
</protein>
<dbReference type="PANTHER" id="PTHR18895">
    <property type="entry name" value="HEMK METHYLTRANSFERASE"/>
    <property type="match status" value="1"/>
</dbReference>
<dbReference type="NCBIfam" id="TIGR00536">
    <property type="entry name" value="hemK_fam"/>
    <property type="match status" value="1"/>
</dbReference>
<evidence type="ECO:0000256" key="4">
    <source>
        <dbReference type="ARBA" id="ARBA00022691"/>
    </source>
</evidence>
<feature type="domain" description="Methyltransferase small" evidence="6">
    <location>
        <begin position="105"/>
        <end position="182"/>
    </location>
</feature>
<dbReference type="InterPro" id="IPR019874">
    <property type="entry name" value="RF_methyltr_PrmC"/>
</dbReference>
<dbReference type="PANTHER" id="PTHR18895:SF74">
    <property type="entry name" value="MTRF1L RELEASE FACTOR GLUTAMINE METHYLTRANSFERASE"/>
    <property type="match status" value="1"/>
</dbReference>
<dbReference type="NCBIfam" id="TIGR03534">
    <property type="entry name" value="RF_mod_PrmC"/>
    <property type="match status" value="1"/>
</dbReference>
<dbReference type="GO" id="GO:0003676">
    <property type="term" value="F:nucleic acid binding"/>
    <property type="evidence" value="ECO:0007669"/>
    <property type="project" value="InterPro"/>
</dbReference>
<evidence type="ECO:0000256" key="2">
    <source>
        <dbReference type="ARBA" id="ARBA00022603"/>
    </source>
</evidence>
<dbReference type="InterPro" id="IPR007848">
    <property type="entry name" value="Small_mtfrase_dom"/>
</dbReference>
<name>A0A2X3K6J4_9BACT</name>
<organism evidence="7 8">
    <name type="scientific">Candidatus Bipolaricaulis anaerobius</name>
    <dbReference type="NCBI Taxonomy" id="2026885"/>
    <lineage>
        <taxon>Bacteria</taxon>
        <taxon>Candidatus Bipolaricaulota</taxon>
        <taxon>Candidatus Bipolaricaulia</taxon>
        <taxon>Candidatus Bipolaricaulales</taxon>
        <taxon>Candidatus Bipolaricaulaceae</taxon>
        <taxon>Candidatus Bipolaricaulis</taxon>
    </lineage>
</organism>
<dbReference type="SUPFAM" id="SSF53335">
    <property type="entry name" value="S-adenosyl-L-methionine-dependent methyltransferases"/>
    <property type="match status" value="1"/>
</dbReference>
<accession>A0A2X3K6J4</accession>
<keyword evidence="2 7" id="KW-0489">Methyltransferase</keyword>
<dbReference type="Pfam" id="PF05175">
    <property type="entry name" value="MTS"/>
    <property type="match status" value="1"/>
</dbReference>
<keyword evidence="8" id="KW-1185">Reference proteome</keyword>
<dbReference type="CDD" id="cd02440">
    <property type="entry name" value="AdoMet_MTases"/>
    <property type="match status" value="1"/>
</dbReference>
<comment type="catalytic activity">
    <reaction evidence="5">
        <text>L-glutaminyl-[peptide chain release factor] + S-adenosyl-L-methionine = N(5)-methyl-L-glutaminyl-[peptide chain release factor] + S-adenosyl-L-homocysteine + H(+)</text>
        <dbReference type="Rhea" id="RHEA:42896"/>
        <dbReference type="Rhea" id="RHEA-COMP:10271"/>
        <dbReference type="Rhea" id="RHEA-COMP:10272"/>
        <dbReference type="ChEBI" id="CHEBI:15378"/>
        <dbReference type="ChEBI" id="CHEBI:30011"/>
        <dbReference type="ChEBI" id="CHEBI:57856"/>
        <dbReference type="ChEBI" id="CHEBI:59789"/>
        <dbReference type="ChEBI" id="CHEBI:61891"/>
        <dbReference type="EC" id="2.1.1.297"/>
    </reaction>
</comment>
<evidence type="ECO:0000256" key="5">
    <source>
        <dbReference type="ARBA" id="ARBA00048391"/>
    </source>
</evidence>
<dbReference type="KEGG" id="bana:BARAN1_0833"/>
<dbReference type="GO" id="GO:0102559">
    <property type="term" value="F:peptide chain release factor N(5)-glutamine methyltransferase activity"/>
    <property type="evidence" value="ECO:0007669"/>
    <property type="project" value="UniProtKB-EC"/>
</dbReference>